<keyword evidence="2" id="KW-0472">Membrane</keyword>
<reference evidence="4" key="1">
    <citation type="journal article" date="2019" name="Int. J. Syst. Evol. Microbiol.">
        <title>The Global Catalogue of Microorganisms (GCM) 10K type strain sequencing project: providing services to taxonomists for standard genome sequencing and annotation.</title>
        <authorList>
            <consortium name="The Broad Institute Genomics Platform"/>
            <consortium name="The Broad Institute Genome Sequencing Center for Infectious Disease"/>
            <person name="Wu L."/>
            <person name="Ma J."/>
        </authorList>
    </citation>
    <scope>NUCLEOTIDE SEQUENCE [LARGE SCALE GENOMIC DNA]</scope>
    <source>
        <strain evidence="4">CCM 7282</strain>
    </source>
</reference>
<sequence>MSYQRNKGTAKGRGRVKNWIFIMATVIIVAGIGATAFGVMKDKDPMTRYLTAEQNTIEKQMTFLESQSEQMEELEEKMTESAYHSSSTVTADFNVEDGAQSFGAMLPMIKGMVSSAKLETEQMVDPGTKETFMALDLLFQGQSLGNAEIYQNESQAALKVPFLYEDYFTLPNDQLGEFLRKHGEEAAGMEELPNLAEYQSATLTADELDEIAKDYTTTLIKELDKDQFEMENGVRYENAKYDKVTLSLSEQESKDLIKVLLNKLKNDDRIWDLVETQMKLNMAAGDVEDGKTAVEELENEVDNIQMPDGFKLEAYLDGDLVAYRDINFTISHAEAEESAAISLRTNYEEKDEAYTSKVAMDVVPSGEDGTFSFRLDENGEKSGDALHVDHDISFSMEEEGQTSTIGVTLSSVLEGASTETTFDIVMDGAAFAGGPVPELSGYINTASELDEDKANQNLDVGLDFAMEDPMIGPVSGMVEFNIITDTEFTNALDFPDLTETGTVNVMETSDQEMESIMQEIEMNLQKYYMDMFGNFGGLGAF</sequence>
<evidence type="ECO:0000256" key="1">
    <source>
        <dbReference type="SAM" id="Coils"/>
    </source>
</evidence>
<keyword evidence="2" id="KW-0812">Transmembrane</keyword>
<evidence type="ECO:0000256" key="2">
    <source>
        <dbReference type="SAM" id="Phobius"/>
    </source>
</evidence>
<feature type="transmembrane region" description="Helical" evidence="2">
    <location>
        <begin position="20"/>
        <end position="40"/>
    </location>
</feature>
<comment type="caution">
    <text evidence="3">The sequence shown here is derived from an EMBL/GenBank/DDBJ whole genome shotgun (WGS) entry which is preliminary data.</text>
</comment>
<feature type="coiled-coil region" evidence="1">
    <location>
        <begin position="54"/>
        <end position="84"/>
    </location>
</feature>
<dbReference type="RefSeq" id="WP_062443976.1">
    <property type="nucleotide sequence ID" value="NZ_BMCJ01000009.1"/>
</dbReference>
<name>A0ABQ1PSA2_9BACI</name>
<keyword evidence="4" id="KW-1185">Reference proteome</keyword>
<protein>
    <submittedName>
        <fullName evidence="3">Uncharacterized protein</fullName>
    </submittedName>
</protein>
<keyword evidence="1" id="KW-0175">Coiled coil</keyword>
<gene>
    <name evidence="3" type="ORF">GCM10007216_36800</name>
</gene>
<dbReference type="Proteomes" id="UP000619534">
    <property type="component" value="Unassembled WGS sequence"/>
</dbReference>
<evidence type="ECO:0000313" key="3">
    <source>
        <dbReference type="EMBL" id="GGD02675.1"/>
    </source>
</evidence>
<keyword evidence="2" id="KW-1133">Transmembrane helix</keyword>
<dbReference type="EMBL" id="BMCJ01000009">
    <property type="protein sequence ID" value="GGD02675.1"/>
    <property type="molecule type" value="Genomic_DNA"/>
</dbReference>
<proteinExistence type="predicted"/>
<accession>A0ABQ1PSA2</accession>
<organism evidence="3 4">
    <name type="scientific">Thalassobacillus devorans</name>
    <dbReference type="NCBI Taxonomy" id="279813"/>
    <lineage>
        <taxon>Bacteria</taxon>
        <taxon>Bacillati</taxon>
        <taxon>Bacillota</taxon>
        <taxon>Bacilli</taxon>
        <taxon>Bacillales</taxon>
        <taxon>Bacillaceae</taxon>
        <taxon>Thalassobacillus</taxon>
    </lineage>
</organism>
<evidence type="ECO:0000313" key="4">
    <source>
        <dbReference type="Proteomes" id="UP000619534"/>
    </source>
</evidence>